<reference evidence="2 3" key="1">
    <citation type="journal article" date="2023" name="Sci. Data">
        <title>Genome assembly of the Korean intertidal mud-creeper Batillaria attramentaria.</title>
        <authorList>
            <person name="Patra A.K."/>
            <person name="Ho P.T."/>
            <person name="Jun S."/>
            <person name="Lee S.J."/>
            <person name="Kim Y."/>
            <person name="Won Y.J."/>
        </authorList>
    </citation>
    <scope>NUCLEOTIDE SEQUENCE [LARGE SCALE GENOMIC DNA]</scope>
    <source>
        <strain evidence="2">Wonlab-2016</strain>
    </source>
</reference>
<feature type="compositionally biased region" description="Basic and acidic residues" evidence="1">
    <location>
        <begin position="23"/>
        <end position="35"/>
    </location>
</feature>
<evidence type="ECO:0000313" key="3">
    <source>
        <dbReference type="Proteomes" id="UP001519460"/>
    </source>
</evidence>
<dbReference type="AlphaFoldDB" id="A0ABD0LL99"/>
<comment type="caution">
    <text evidence="2">The sequence shown here is derived from an EMBL/GenBank/DDBJ whole genome shotgun (WGS) entry which is preliminary data.</text>
</comment>
<evidence type="ECO:0000313" key="2">
    <source>
        <dbReference type="EMBL" id="KAK7500329.1"/>
    </source>
</evidence>
<keyword evidence="3" id="KW-1185">Reference proteome</keyword>
<feature type="region of interest" description="Disordered" evidence="1">
    <location>
        <begin position="1"/>
        <end position="119"/>
    </location>
</feature>
<accession>A0ABD0LL99</accession>
<gene>
    <name evidence="2" type="ORF">BaRGS_00008552</name>
</gene>
<dbReference type="EMBL" id="JACVVK020000038">
    <property type="protein sequence ID" value="KAK7500329.1"/>
    <property type="molecule type" value="Genomic_DNA"/>
</dbReference>
<feature type="compositionally biased region" description="Basic and acidic residues" evidence="1">
    <location>
        <begin position="55"/>
        <end position="70"/>
    </location>
</feature>
<protein>
    <submittedName>
        <fullName evidence="2">Uncharacterized protein</fullName>
    </submittedName>
</protein>
<proteinExistence type="predicted"/>
<sequence>MLSSPSSLLFPIHSLPSKPPTKNGDDAVQRVETPHPIHTGDSSNPQKPVPAPVTCKEKTSNDEEEKDAKVMLEVLGGTKSFGKDRYTDSGSPRQAPSRKACNDAGTFGKSGRLKPTSYH</sequence>
<evidence type="ECO:0000256" key="1">
    <source>
        <dbReference type="SAM" id="MobiDB-lite"/>
    </source>
</evidence>
<dbReference type="Proteomes" id="UP001519460">
    <property type="component" value="Unassembled WGS sequence"/>
</dbReference>
<organism evidence="2 3">
    <name type="scientific">Batillaria attramentaria</name>
    <dbReference type="NCBI Taxonomy" id="370345"/>
    <lineage>
        <taxon>Eukaryota</taxon>
        <taxon>Metazoa</taxon>
        <taxon>Spiralia</taxon>
        <taxon>Lophotrochozoa</taxon>
        <taxon>Mollusca</taxon>
        <taxon>Gastropoda</taxon>
        <taxon>Caenogastropoda</taxon>
        <taxon>Sorbeoconcha</taxon>
        <taxon>Cerithioidea</taxon>
        <taxon>Batillariidae</taxon>
        <taxon>Batillaria</taxon>
    </lineage>
</organism>
<name>A0ABD0LL99_9CAEN</name>